<organism evidence="4 5">
    <name type="scientific">Volvox africanus</name>
    <dbReference type="NCBI Taxonomy" id="51714"/>
    <lineage>
        <taxon>Eukaryota</taxon>
        <taxon>Viridiplantae</taxon>
        <taxon>Chlorophyta</taxon>
        <taxon>core chlorophytes</taxon>
        <taxon>Chlorophyceae</taxon>
        <taxon>CS clade</taxon>
        <taxon>Chlamydomonadales</taxon>
        <taxon>Volvocaceae</taxon>
        <taxon>Volvox</taxon>
    </lineage>
</organism>
<evidence type="ECO:0000256" key="1">
    <source>
        <dbReference type="SAM" id="Coils"/>
    </source>
</evidence>
<feature type="domain" description="BZIP" evidence="3">
    <location>
        <begin position="64"/>
        <end position="127"/>
    </location>
</feature>
<dbReference type="InterPro" id="IPR004827">
    <property type="entry name" value="bZIP"/>
</dbReference>
<sequence>GGSRRGRSSARGPARKVADADPGSSEGGELDSNSDSASSDGDMQLHKSSKKKREGGGGMEDEADRRHAALQEKNRKAQRRFRERQKTKLMELHKQIEELAGKVSNLQTENAALHSRTSILEKVLDMRNEQIQVMQENKEVAEAELASLGTGQALVPLTPEAIKELTSEDIYRVYQTYVKELSVRLVEATRGSVKGTAGPPAAADGDSGEGAAAGGSGDSDAAAADGITGGVANETSANGSGEAAAAGGGGGGGSNAVAQAELERVVRELSVMLMRLGVARPLEARKFIVFSRQYLGNTEKEVIELWKSVMKHIELTPEQMREIVELKRMFLTKIEPIMEERKHLNISIQTNLPHDTFHTKSSISYIKAHEAVSKLRDNLRSEQHVVLEFAIAVFRGVFRPAQMAALLVRCYPAVPDALGIASALATELGEPDSPATQQLTIQLGGYAVPSSRASGAGAAGNTGLLAIHPSLISIDANVGVGQQLLQQQQAAAQQLLQQQHLPQPTSLGASGPPPPVLPQLLQQQQQQQQQQVALQQQLLQQQQQLQYQQQHAMQMLQLQQQQQQQQQQQLQLQQQQQQQLQQQLQQQQQQQQLQQQSYFSNLMATSGSLEMPGLGLLPEMRARAGSMSGSSAATPALGSGPQ</sequence>
<dbReference type="PROSITE" id="PS50217">
    <property type="entry name" value="BZIP"/>
    <property type="match status" value="1"/>
</dbReference>
<feature type="region of interest" description="Disordered" evidence="2">
    <location>
        <begin position="192"/>
        <end position="254"/>
    </location>
</feature>
<feature type="region of interest" description="Disordered" evidence="2">
    <location>
        <begin position="620"/>
        <end position="642"/>
    </location>
</feature>
<accession>A0A8J4BTX1</accession>
<evidence type="ECO:0000313" key="4">
    <source>
        <dbReference type="EMBL" id="GIL65285.1"/>
    </source>
</evidence>
<dbReference type="PANTHER" id="PTHR12460">
    <property type="entry name" value="CYCLIN-DEPENDENT KINASE INHIBITOR-RELATED PROTEIN"/>
    <property type="match status" value="1"/>
</dbReference>
<feature type="region of interest" description="Disordered" evidence="2">
    <location>
        <begin position="1"/>
        <end position="85"/>
    </location>
</feature>
<feature type="compositionally biased region" description="Low complexity" evidence="2">
    <location>
        <begin position="236"/>
        <end position="245"/>
    </location>
</feature>
<feature type="compositionally biased region" description="Low complexity" evidence="2">
    <location>
        <begin position="195"/>
        <end position="205"/>
    </location>
</feature>
<keyword evidence="5" id="KW-1185">Reference proteome</keyword>
<dbReference type="Proteomes" id="UP000747399">
    <property type="component" value="Unassembled WGS sequence"/>
</dbReference>
<dbReference type="EMBL" id="BNCO01000074">
    <property type="protein sequence ID" value="GIL65285.1"/>
    <property type="molecule type" value="Genomic_DNA"/>
</dbReference>
<dbReference type="SUPFAM" id="SSF57959">
    <property type="entry name" value="Leucine zipper domain"/>
    <property type="match status" value="1"/>
</dbReference>
<evidence type="ECO:0000259" key="3">
    <source>
        <dbReference type="PROSITE" id="PS50217"/>
    </source>
</evidence>
<feature type="non-terminal residue" evidence="4">
    <location>
        <position position="642"/>
    </location>
</feature>
<dbReference type="InterPro" id="IPR046347">
    <property type="entry name" value="bZIP_sf"/>
</dbReference>
<proteinExistence type="predicted"/>
<dbReference type="AlphaFoldDB" id="A0A8J4BTX1"/>
<comment type="caution">
    <text evidence="4">The sequence shown here is derived from an EMBL/GenBank/DDBJ whole genome shotgun (WGS) entry which is preliminary data.</text>
</comment>
<evidence type="ECO:0000256" key="2">
    <source>
        <dbReference type="SAM" id="MobiDB-lite"/>
    </source>
</evidence>
<name>A0A8J4BTX1_9CHLO</name>
<feature type="region of interest" description="Disordered" evidence="2">
    <location>
        <begin position="503"/>
        <end position="522"/>
    </location>
</feature>
<feature type="compositionally biased region" description="Low complexity" evidence="2">
    <location>
        <begin position="31"/>
        <end position="42"/>
    </location>
</feature>
<protein>
    <recommendedName>
        <fullName evidence="3">BZIP domain-containing protein</fullName>
    </recommendedName>
</protein>
<reference evidence="4" key="1">
    <citation type="journal article" date="2021" name="Proc. Natl. Acad. Sci. U.S.A.">
        <title>Three genomes in the algal genus Volvox reveal the fate of a haploid sex-determining region after a transition to homothallism.</title>
        <authorList>
            <person name="Yamamoto K."/>
            <person name="Hamaji T."/>
            <person name="Kawai-Toyooka H."/>
            <person name="Matsuzaki R."/>
            <person name="Takahashi F."/>
            <person name="Nishimura Y."/>
            <person name="Kawachi M."/>
            <person name="Noguchi H."/>
            <person name="Minakuchi Y."/>
            <person name="Umen J.G."/>
            <person name="Toyoda A."/>
            <person name="Nozaki H."/>
        </authorList>
    </citation>
    <scope>NUCLEOTIDE SEQUENCE</scope>
    <source>
        <strain evidence="4">NIES-3780</strain>
    </source>
</reference>
<evidence type="ECO:0000313" key="5">
    <source>
        <dbReference type="Proteomes" id="UP000747399"/>
    </source>
</evidence>
<dbReference type="GO" id="GO:0003700">
    <property type="term" value="F:DNA-binding transcription factor activity"/>
    <property type="evidence" value="ECO:0007669"/>
    <property type="project" value="InterPro"/>
</dbReference>
<gene>
    <name evidence="4" type="ORF">Vafri_19086</name>
</gene>
<keyword evidence="1" id="KW-0175">Coiled coil</keyword>
<dbReference type="CDD" id="cd14688">
    <property type="entry name" value="bZIP_YAP"/>
    <property type="match status" value="1"/>
</dbReference>
<feature type="compositionally biased region" description="Low complexity" evidence="2">
    <location>
        <begin position="623"/>
        <end position="633"/>
    </location>
</feature>
<dbReference type="Gene3D" id="1.20.5.170">
    <property type="match status" value="1"/>
</dbReference>
<feature type="compositionally biased region" description="Basic and acidic residues" evidence="2">
    <location>
        <begin position="63"/>
        <end position="75"/>
    </location>
</feature>
<feature type="coiled-coil region" evidence="1">
    <location>
        <begin position="524"/>
        <end position="597"/>
    </location>
</feature>